<dbReference type="SUPFAM" id="SSF56349">
    <property type="entry name" value="DNA breaking-rejoining enzymes"/>
    <property type="match status" value="1"/>
</dbReference>
<dbReference type="RefSeq" id="WP_230560339.1">
    <property type="nucleotide sequence ID" value="NZ_JAJITC010000003.1"/>
</dbReference>
<proteinExistence type="inferred from homology"/>
<sequence length="96" mass="10847">MWTISGERMKAKEPHRVPLSAATLAVVKTLKEQKQQETLVFPSPRGKLLSNMTLTTLLRRVKANDDKRGDARDLAERALGRTVANGKFFHCMNRRG</sequence>
<evidence type="ECO:0008006" key="5">
    <source>
        <dbReference type="Google" id="ProtNLM"/>
    </source>
</evidence>
<gene>
    <name evidence="3" type="ORF">LJ655_05940</name>
</gene>
<keyword evidence="4" id="KW-1185">Reference proteome</keyword>
<comment type="caution">
    <text evidence="3">The sequence shown here is derived from an EMBL/GenBank/DDBJ whole genome shotgun (WGS) entry which is preliminary data.</text>
</comment>
<dbReference type="InterPro" id="IPR050808">
    <property type="entry name" value="Phage_Integrase"/>
</dbReference>
<keyword evidence="2" id="KW-0229">DNA integration</keyword>
<evidence type="ECO:0000313" key="3">
    <source>
        <dbReference type="EMBL" id="MCC8401438.1"/>
    </source>
</evidence>
<dbReference type="Proteomes" id="UP001430614">
    <property type="component" value="Unassembled WGS sequence"/>
</dbReference>
<evidence type="ECO:0000256" key="2">
    <source>
        <dbReference type="ARBA" id="ARBA00022908"/>
    </source>
</evidence>
<evidence type="ECO:0000313" key="4">
    <source>
        <dbReference type="Proteomes" id="UP001430614"/>
    </source>
</evidence>
<name>A0ABS8KAC6_9BURK</name>
<comment type="similarity">
    <text evidence="1">Belongs to the 'phage' integrase family.</text>
</comment>
<dbReference type="EMBL" id="JAJITC010000003">
    <property type="protein sequence ID" value="MCC8401438.1"/>
    <property type="molecule type" value="Genomic_DNA"/>
</dbReference>
<protein>
    <recommendedName>
        <fullName evidence="5">Tyr recombinase domain-containing protein</fullName>
    </recommendedName>
</protein>
<accession>A0ABS8KAC6</accession>
<evidence type="ECO:0000256" key="1">
    <source>
        <dbReference type="ARBA" id="ARBA00008857"/>
    </source>
</evidence>
<organism evidence="3 4">
    <name type="scientific">Paraburkholderia translucens</name>
    <dbReference type="NCBI Taxonomy" id="2886945"/>
    <lineage>
        <taxon>Bacteria</taxon>
        <taxon>Pseudomonadati</taxon>
        <taxon>Pseudomonadota</taxon>
        <taxon>Betaproteobacteria</taxon>
        <taxon>Burkholderiales</taxon>
        <taxon>Burkholderiaceae</taxon>
        <taxon>Paraburkholderia</taxon>
    </lineage>
</organism>
<dbReference type="PANTHER" id="PTHR30629">
    <property type="entry name" value="PROPHAGE INTEGRASE"/>
    <property type="match status" value="1"/>
</dbReference>
<dbReference type="PANTHER" id="PTHR30629:SF2">
    <property type="entry name" value="PROPHAGE INTEGRASE INTS-RELATED"/>
    <property type="match status" value="1"/>
</dbReference>
<dbReference type="InterPro" id="IPR011010">
    <property type="entry name" value="DNA_brk_join_enz"/>
</dbReference>
<reference evidence="3 4" key="1">
    <citation type="submission" date="2021-11" db="EMBL/GenBank/DDBJ databases">
        <authorList>
            <person name="Oh E.-T."/>
            <person name="Kim S.-B."/>
        </authorList>
    </citation>
    <scope>NUCLEOTIDE SEQUENCE [LARGE SCALE GENOMIC DNA]</scope>
    <source>
        <strain evidence="3 4">MMS20-SJTN17</strain>
    </source>
</reference>